<feature type="transmembrane region" description="Helical" evidence="1">
    <location>
        <begin position="20"/>
        <end position="41"/>
    </location>
</feature>
<keyword evidence="1" id="KW-0472">Membrane</keyword>
<evidence type="ECO:0008006" key="4">
    <source>
        <dbReference type="Google" id="ProtNLM"/>
    </source>
</evidence>
<evidence type="ECO:0000313" key="3">
    <source>
        <dbReference type="Proteomes" id="UP001523262"/>
    </source>
</evidence>
<evidence type="ECO:0000313" key="2">
    <source>
        <dbReference type="EMBL" id="MCM2532611.1"/>
    </source>
</evidence>
<comment type="caution">
    <text evidence="2">The sequence shown here is derived from an EMBL/GenBank/DDBJ whole genome shotgun (WGS) entry which is preliminary data.</text>
</comment>
<evidence type="ECO:0000256" key="1">
    <source>
        <dbReference type="SAM" id="Phobius"/>
    </source>
</evidence>
<proteinExistence type="predicted"/>
<reference evidence="2 3" key="1">
    <citation type="submission" date="2022-06" db="EMBL/GenBank/DDBJ databases">
        <authorList>
            <person name="Jeon C.O."/>
        </authorList>
    </citation>
    <scope>NUCLEOTIDE SEQUENCE [LARGE SCALE GENOMIC DNA]</scope>
    <source>
        <strain evidence="2 3">KCTC 13943</strain>
    </source>
</reference>
<gene>
    <name evidence="2" type="ORF">NDK43_09715</name>
</gene>
<keyword evidence="3" id="KW-1185">Reference proteome</keyword>
<accession>A0ABT0W8F7</accession>
<keyword evidence="1" id="KW-0812">Transmembrane</keyword>
<name>A0ABT0W8F7_9BACI</name>
<protein>
    <recommendedName>
        <fullName evidence="4">MFS transporter</fullName>
    </recommendedName>
</protein>
<keyword evidence="1" id="KW-1133">Transmembrane helix</keyword>
<sequence length="48" mass="5427">MNQTPDSVYELERIKSPALQMTIIILGVFMAILDTSVVNVASPKWRLH</sequence>
<organism evidence="2 3">
    <name type="scientific">Neobacillus pocheonensis</name>
    <dbReference type="NCBI Taxonomy" id="363869"/>
    <lineage>
        <taxon>Bacteria</taxon>
        <taxon>Bacillati</taxon>
        <taxon>Bacillota</taxon>
        <taxon>Bacilli</taxon>
        <taxon>Bacillales</taxon>
        <taxon>Bacillaceae</taxon>
        <taxon>Neobacillus</taxon>
    </lineage>
</organism>
<dbReference type="Proteomes" id="UP001523262">
    <property type="component" value="Unassembled WGS sequence"/>
</dbReference>
<dbReference type="EMBL" id="JAMQCR010000001">
    <property type="protein sequence ID" value="MCM2532611.1"/>
    <property type="molecule type" value="Genomic_DNA"/>
</dbReference>